<protein>
    <submittedName>
        <fullName evidence="1">Uncharacterized protein</fullName>
    </submittedName>
</protein>
<comment type="caution">
    <text evidence="1">The sequence shown here is derived from an EMBL/GenBank/DDBJ whole genome shotgun (WGS) entry which is preliminary data.</text>
</comment>
<accession>A0A5N6MIZ4</accession>
<dbReference type="AlphaFoldDB" id="A0A5N6MIZ4"/>
<keyword evidence="2" id="KW-1185">Reference proteome</keyword>
<sequence length="193" mass="21692">MCMTVEDAKKLNRFFCSDCSFDDDAKRPSNSFPVSPSLEVKCRLEYLDPLLGLVTGCSQRTGSSTPYIQVKDNLNQYLFQLATVCLLLSQLKLLKEHADIICRSPLGRTDRLRGQPSDTIMRMKKIAKWSFCEGEADRKGCHVNGRGLADRSGSIRMKNWPTEGDAERMDGSFGLEAIRPRTSSYGLQAFRPI</sequence>
<proteinExistence type="predicted"/>
<evidence type="ECO:0000313" key="2">
    <source>
        <dbReference type="Proteomes" id="UP000326396"/>
    </source>
</evidence>
<dbReference type="Proteomes" id="UP000326396">
    <property type="component" value="Linkage Group LG5"/>
</dbReference>
<reference evidence="1 2" key="1">
    <citation type="submission" date="2019-05" db="EMBL/GenBank/DDBJ databases">
        <title>Mikania micrantha, genome provides insights into the molecular mechanism of rapid growth.</title>
        <authorList>
            <person name="Liu B."/>
        </authorList>
    </citation>
    <scope>NUCLEOTIDE SEQUENCE [LARGE SCALE GENOMIC DNA]</scope>
    <source>
        <strain evidence="1">NLD-2019</strain>
        <tissue evidence="1">Leaf</tissue>
    </source>
</reference>
<gene>
    <name evidence="1" type="ORF">E3N88_29346</name>
</gene>
<name>A0A5N6MIZ4_9ASTR</name>
<dbReference type="EMBL" id="SZYD01000015">
    <property type="protein sequence ID" value="KAD3640123.1"/>
    <property type="molecule type" value="Genomic_DNA"/>
</dbReference>
<evidence type="ECO:0000313" key="1">
    <source>
        <dbReference type="EMBL" id="KAD3640123.1"/>
    </source>
</evidence>
<organism evidence="1 2">
    <name type="scientific">Mikania micrantha</name>
    <name type="common">bitter vine</name>
    <dbReference type="NCBI Taxonomy" id="192012"/>
    <lineage>
        <taxon>Eukaryota</taxon>
        <taxon>Viridiplantae</taxon>
        <taxon>Streptophyta</taxon>
        <taxon>Embryophyta</taxon>
        <taxon>Tracheophyta</taxon>
        <taxon>Spermatophyta</taxon>
        <taxon>Magnoliopsida</taxon>
        <taxon>eudicotyledons</taxon>
        <taxon>Gunneridae</taxon>
        <taxon>Pentapetalae</taxon>
        <taxon>asterids</taxon>
        <taxon>campanulids</taxon>
        <taxon>Asterales</taxon>
        <taxon>Asteraceae</taxon>
        <taxon>Asteroideae</taxon>
        <taxon>Heliantheae alliance</taxon>
        <taxon>Eupatorieae</taxon>
        <taxon>Mikania</taxon>
    </lineage>
</organism>